<feature type="transmembrane region" description="Helical" evidence="1">
    <location>
        <begin position="98"/>
        <end position="115"/>
    </location>
</feature>
<evidence type="ECO:0008006" key="4">
    <source>
        <dbReference type="Google" id="ProtNLM"/>
    </source>
</evidence>
<feature type="transmembrane region" description="Helical" evidence="1">
    <location>
        <begin position="75"/>
        <end position="92"/>
    </location>
</feature>
<keyword evidence="1" id="KW-0472">Membrane</keyword>
<reference evidence="2 3" key="1">
    <citation type="submission" date="2014-09" db="EMBL/GenBank/DDBJ databases">
        <title>Genome sequencing and annotation of Bacillus Okhensis strain Kh10-101T.</title>
        <authorList>
            <person name="Prakash J.S."/>
        </authorList>
    </citation>
    <scope>NUCLEOTIDE SEQUENCE [LARGE SCALE GENOMIC DNA]</scope>
    <source>
        <strain evidence="3">Kh10-101T</strain>
    </source>
</reference>
<feature type="transmembrane region" description="Helical" evidence="1">
    <location>
        <begin position="229"/>
        <end position="247"/>
    </location>
</feature>
<dbReference type="Pfam" id="PF14256">
    <property type="entry name" value="YwiC"/>
    <property type="match status" value="1"/>
</dbReference>
<feature type="transmembrane region" description="Helical" evidence="1">
    <location>
        <begin position="150"/>
        <end position="169"/>
    </location>
</feature>
<keyword evidence="1" id="KW-1133">Transmembrane helix</keyword>
<gene>
    <name evidence="2" type="ORF">LQ50_18110</name>
</gene>
<name>A0A0B0IDL6_9BACI</name>
<feature type="transmembrane region" description="Helical" evidence="1">
    <location>
        <begin position="127"/>
        <end position="144"/>
    </location>
</feature>
<dbReference type="AlphaFoldDB" id="A0A0B0IDL6"/>
<feature type="transmembrane region" description="Helical" evidence="1">
    <location>
        <begin position="21"/>
        <end position="40"/>
    </location>
</feature>
<evidence type="ECO:0000256" key="1">
    <source>
        <dbReference type="SAM" id="Phobius"/>
    </source>
</evidence>
<accession>A0A0B0IDL6</accession>
<feature type="transmembrane region" description="Helical" evidence="1">
    <location>
        <begin position="190"/>
        <end position="209"/>
    </location>
</feature>
<dbReference type="Proteomes" id="UP000030832">
    <property type="component" value="Unassembled WGS sequence"/>
</dbReference>
<evidence type="ECO:0000313" key="2">
    <source>
        <dbReference type="EMBL" id="KHF38952.1"/>
    </source>
</evidence>
<dbReference type="STRING" id="333138.LQ50_18110"/>
<dbReference type="EMBL" id="JRJU01000026">
    <property type="protein sequence ID" value="KHF38952.1"/>
    <property type="molecule type" value="Genomic_DNA"/>
</dbReference>
<evidence type="ECO:0000313" key="3">
    <source>
        <dbReference type="Proteomes" id="UP000030832"/>
    </source>
</evidence>
<keyword evidence="3" id="KW-1185">Reference proteome</keyword>
<dbReference type="eggNOG" id="ENOG502ZBRV">
    <property type="taxonomic scope" value="Bacteria"/>
</dbReference>
<feature type="transmembrane region" description="Helical" evidence="1">
    <location>
        <begin position="46"/>
        <end position="63"/>
    </location>
</feature>
<keyword evidence="1" id="KW-0812">Transmembrane</keyword>
<comment type="caution">
    <text evidence="2">The sequence shown here is derived from an EMBL/GenBank/DDBJ whole genome shotgun (WGS) entry which is preliminary data.</text>
</comment>
<organism evidence="2 3">
    <name type="scientific">Halalkalibacter okhensis</name>
    <dbReference type="NCBI Taxonomy" id="333138"/>
    <lineage>
        <taxon>Bacteria</taxon>
        <taxon>Bacillati</taxon>
        <taxon>Bacillota</taxon>
        <taxon>Bacilli</taxon>
        <taxon>Bacillales</taxon>
        <taxon>Bacillaceae</taxon>
        <taxon>Halalkalibacter</taxon>
    </lineage>
</organism>
<dbReference type="InterPro" id="IPR025576">
    <property type="entry name" value="YwiC"/>
</dbReference>
<protein>
    <recommendedName>
        <fullName evidence="4">YwiC-like protein</fullName>
    </recommendedName>
</protein>
<proteinExistence type="predicted"/>
<sequence>MNKAYVNKKKARLVLPKEHGTWMMFFLPYILGVTLSGPSLLHIPLLIGWLFLFLASTPLLNLIRNNKVKAEMMPWLIKYLILAVIFLLPVIWLTPVLLLVGAFLIPLLIINIYFIRVRNERSLWNNLSGIITFTLGGVAAVLLGEGNVSNALFLLVLITLYFMGSAFYVKSLIRERKNHSFKRFSNIYHALLLLIPFLLGVPMLFFVFLPGVLKDWLTSRKQQMRPMQIGIIEIINGVCFFIVTIIVM</sequence>